<dbReference type="GO" id="GO:0022857">
    <property type="term" value="F:transmembrane transporter activity"/>
    <property type="evidence" value="ECO:0007669"/>
    <property type="project" value="InterPro"/>
</dbReference>
<proteinExistence type="predicted"/>
<dbReference type="Gene3D" id="1.20.1250.20">
    <property type="entry name" value="MFS general substrate transporter like domains"/>
    <property type="match status" value="1"/>
</dbReference>
<dbReference type="OrthoDB" id="5494559at2"/>
<keyword evidence="3" id="KW-1003">Cell membrane</keyword>
<dbReference type="PROSITE" id="PS50850">
    <property type="entry name" value="MFS"/>
    <property type="match status" value="1"/>
</dbReference>
<feature type="transmembrane region" description="Helical" evidence="7">
    <location>
        <begin position="291"/>
        <end position="317"/>
    </location>
</feature>
<dbReference type="SUPFAM" id="SSF103473">
    <property type="entry name" value="MFS general substrate transporter"/>
    <property type="match status" value="1"/>
</dbReference>
<dbReference type="AlphaFoldDB" id="A0A516GB35"/>
<feature type="domain" description="Major facilitator superfamily (MFS) profile" evidence="8">
    <location>
        <begin position="164"/>
        <end position="423"/>
    </location>
</feature>
<keyword evidence="10" id="KW-1185">Reference proteome</keyword>
<feature type="transmembrane region" description="Helical" evidence="7">
    <location>
        <begin position="81"/>
        <end position="103"/>
    </location>
</feature>
<evidence type="ECO:0000256" key="5">
    <source>
        <dbReference type="ARBA" id="ARBA00022989"/>
    </source>
</evidence>
<evidence type="ECO:0000256" key="2">
    <source>
        <dbReference type="ARBA" id="ARBA00022448"/>
    </source>
</evidence>
<feature type="transmembrane region" description="Helical" evidence="7">
    <location>
        <begin position="20"/>
        <end position="43"/>
    </location>
</feature>
<organism evidence="9 10">
    <name type="scientific">Ornithinimicrobium ciconiae</name>
    <dbReference type="NCBI Taxonomy" id="2594265"/>
    <lineage>
        <taxon>Bacteria</taxon>
        <taxon>Bacillati</taxon>
        <taxon>Actinomycetota</taxon>
        <taxon>Actinomycetes</taxon>
        <taxon>Micrococcales</taxon>
        <taxon>Ornithinimicrobiaceae</taxon>
        <taxon>Ornithinimicrobium</taxon>
    </lineage>
</organism>
<dbReference type="KEGG" id="orz:FNH13_10520"/>
<reference evidence="9 10" key="1">
    <citation type="submission" date="2019-07" db="EMBL/GenBank/DDBJ databases">
        <title>complete genome sequencing of Ornithinimicrobium sp. H23M54.</title>
        <authorList>
            <person name="Bae J.-W."/>
            <person name="Lee S.-Y."/>
        </authorList>
    </citation>
    <scope>NUCLEOTIDE SEQUENCE [LARGE SCALE GENOMIC DNA]</scope>
    <source>
        <strain evidence="9 10">H23M54</strain>
    </source>
</reference>
<dbReference type="CDD" id="cd06173">
    <property type="entry name" value="MFS_MefA_like"/>
    <property type="match status" value="1"/>
</dbReference>
<feature type="transmembrane region" description="Helical" evidence="7">
    <location>
        <begin position="49"/>
        <end position="69"/>
    </location>
</feature>
<dbReference type="GO" id="GO:0005886">
    <property type="term" value="C:plasma membrane"/>
    <property type="evidence" value="ECO:0007669"/>
    <property type="project" value="UniProtKB-SubCell"/>
</dbReference>
<dbReference type="InterPro" id="IPR036259">
    <property type="entry name" value="MFS_trans_sf"/>
</dbReference>
<feature type="transmembrane region" description="Helical" evidence="7">
    <location>
        <begin position="261"/>
        <end position="279"/>
    </location>
</feature>
<feature type="transmembrane region" description="Helical" evidence="7">
    <location>
        <begin position="323"/>
        <end position="343"/>
    </location>
</feature>
<sequence>MRRVLLDITPLRESRPYRHLYVGMVTSGVGAQLATTAIALQIYELTGSSFAVGLVGLYALVPIVVLGLYGGAVLDTHDRRTVALVGGVALWVTGGLNVLQAVLGNTHVGVLYALVALHSAGFAIMSPARSSIYPRLLPIEQLPAANALSVASMNVSMTVGPLLAGFIVQFGGYVSAYTLDVILFTAAMWGISTLPSIRPERGAGARVPGLSSVIDGLRFLATRPNVRMTFLADFCAMILAQPRALFPAIAVVALAGGEATVGILAAALAVGALVAMLFSGPLGSVIHQGRAVVWSVVAWGVCMVLLGLAVLGAGQLFSPRTALVLACLALAAAGAADSVSSVYRNTILQAATPDHLRGRLQGVFIVVVAGGPRLGELVAGSVAAAWSEWGTLVLGGVACMIAMLVLARLQPGFSQYDARDPQP</sequence>
<evidence type="ECO:0000256" key="4">
    <source>
        <dbReference type="ARBA" id="ARBA00022692"/>
    </source>
</evidence>
<keyword evidence="6 7" id="KW-0472">Membrane</keyword>
<feature type="transmembrane region" description="Helical" evidence="7">
    <location>
        <begin position="392"/>
        <end position="409"/>
    </location>
</feature>
<evidence type="ECO:0000256" key="3">
    <source>
        <dbReference type="ARBA" id="ARBA00022475"/>
    </source>
</evidence>
<gene>
    <name evidence="9" type="ORF">FNH13_10520</name>
</gene>
<evidence type="ECO:0000256" key="1">
    <source>
        <dbReference type="ARBA" id="ARBA00004429"/>
    </source>
</evidence>
<comment type="subcellular location">
    <subcellularLocation>
        <location evidence="1">Cell inner membrane</location>
        <topology evidence="1">Multi-pass membrane protein</topology>
    </subcellularLocation>
</comment>
<evidence type="ECO:0000259" key="8">
    <source>
        <dbReference type="PROSITE" id="PS50850"/>
    </source>
</evidence>
<protein>
    <submittedName>
        <fullName evidence="9">MFS transporter</fullName>
    </submittedName>
</protein>
<dbReference type="InterPro" id="IPR020846">
    <property type="entry name" value="MFS_dom"/>
</dbReference>
<dbReference type="PANTHER" id="PTHR23513">
    <property type="entry name" value="INTEGRAL MEMBRANE EFFLUX PROTEIN-RELATED"/>
    <property type="match status" value="1"/>
</dbReference>
<dbReference type="RefSeq" id="WP_143783385.1">
    <property type="nucleotide sequence ID" value="NZ_CP041616.1"/>
</dbReference>
<evidence type="ECO:0000313" key="9">
    <source>
        <dbReference type="EMBL" id="QDO88708.1"/>
    </source>
</evidence>
<evidence type="ECO:0000256" key="7">
    <source>
        <dbReference type="SAM" id="Phobius"/>
    </source>
</evidence>
<keyword evidence="4 7" id="KW-0812">Transmembrane</keyword>
<evidence type="ECO:0000256" key="6">
    <source>
        <dbReference type="ARBA" id="ARBA00023136"/>
    </source>
</evidence>
<accession>A0A516GB35</accession>
<keyword evidence="5 7" id="KW-1133">Transmembrane helix</keyword>
<dbReference type="Pfam" id="PF05977">
    <property type="entry name" value="MFS_3"/>
    <property type="match status" value="1"/>
</dbReference>
<feature type="transmembrane region" description="Helical" evidence="7">
    <location>
        <begin position="363"/>
        <end position="386"/>
    </location>
</feature>
<dbReference type="Proteomes" id="UP000315395">
    <property type="component" value="Chromosome"/>
</dbReference>
<dbReference type="InterPro" id="IPR010290">
    <property type="entry name" value="TM_effector"/>
</dbReference>
<keyword evidence="2" id="KW-0813">Transport</keyword>
<dbReference type="PANTHER" id="PTHR23513:SF9">
    <property type="entry name" value="ENTEROBACTIN EXPORTER ENTS"/>
    <property type="match status" value="1"/>
</dbReference>
<dbReference type="EMBL" id="CP041616">
    <property type="protein sequence ID" value="QDO88708.1"/>
    <property type="molecule type" value="Genomic_DNA"/>
</dbReference>
<feature type="transmembrane region" description="Helical" evidence="7">
    <location>
        <begin position="109"/>
        <end position="126"/>
    </location>
</feature>
<name>A0A516GB35_9MICO</name>
<evidence type="ECO:0000313" key="10">
    <source>
        <dbReference type="Proteomes" id="UP000315395"/>
    </source>
</evidence>